<name>A0ABS2H7Q1_9BACL</name>
<dbReference type="Proteomes" id="UP001516620">
    <property type="component" value="Unassembled WGS sequence"/>
</dbReference>
<organism evidence="5 6">
    <name type="scientific">Paenibacillus rhizolycopersici</name>
    <dbReference type="NCBI Taxonomy" id="2780073"/>
    <lineage>
        <taxon>Bacteria</taxon>
        <taxon>Bacillati</taxon>
        <taxon>Bacillota</taxon>
        <taxon>Bacilli</taxon>
        <taxon>Bacillales</taxon>
        <taxon>Paenibacillaceae</taxon>
        <taxon>Paenibacillus</taxon>
    </lineage>
</organism>
<dbReference type="PANTHER" id="PTHR42939">
    <property type="entry name" value="ABC TRANSPORTER ATP-BINDING PROTEIN ALBC-RELATED"/>
    <property type="match status" value="1"/>
</dbReference>
<dbReference type="InterPro" id="IPR051782">
    <property type="entry name" value="ABC_Transporter_VariousFunc"/>
</dbReference>
<evidence type="ECO:0000256" key="2">
    <source>
        <dbReference type="ARBA" id="ARBA00022741"/>
    </source>
</evidence>
<dbReference type="PANTHER" id="PTHR42939:SF1">
    <property type="entry name" value="ABC TRANSPORTER ATP-BINDING PROTEIN ALBC-RELATED"/>
    <property type="match status" value="1"/>
</dbReference>
<evidence type="ECO:0000313" key="5">
    <source>
        <dbReference type="EMBL" id="MBM6996776.1"/>
    </source>
</evidence>
<dbReference type="SMART" id="SM00382">
    <property type="entry name" value="AAA"/>
    <property type="match status" value="1"/>
</dbReference>
<dbReference type="GO" id="GO:0005524">
    <property type="term" value="F:ATP binding"/>
    <property type="evidence" value="ECO:0007669"/>
    <property type="project" value="UniProtKB-KW"/>
</dbReference>
<accession>A0ABS2H7Q1</accession>
<protein>
    <submittedName>
        <fullName evidence="5">ABC transporter ATP-binding protein</fullName>
    </submittedName>
</protein>
<reference evidence="5 6" key="1">
    <citation type="submission" date="2021-01" db="EMBL/GenBank/DDBJ databases">
        <title>Paenibacillus sp.nov. isolated from the rhizosphere soil of tomato plant.</title>
        <authorList>
            <person name="Thin K.K."/>
            <person name="Zhang X."/>
            <person name="He S."/>
        </authorList>
    </citation>
    <scope>NUCLEOTIDE SEQUENCE [LARGE SCALE GENOMIC DNA]</scope>
    <source>
        <strain evidence="5 6">DXFW5</strain>
    </source>
</reference>
<comment type="caution">
    <text evidence="5">The sequence shown here is derived from an EMBL/GenBank/DDBJ whole genome shotgun (WGS) entry which is preliminary data.</text>
</comment>
<evidence type="ECO:0000256" key="1">
    <source>
        <dbReference type="ARBA" id="ARBA00022448"/>
    </source>
</evidence>
<sequence length="286" mass="32502">MIRIEGLRERPVGGFVLQIDRLQLKPGLTLLVGVNGAGKTTLLELLATVSLPHKGEILYQERSALSDLPLVRSQIGYVPSEIELYENMTPTKLLLYLSEMKGVFHSERTGELLRDFRLESYRNIKIKRLSGGVQRRVTLAQSLLAAPRFLFLDEPLNGMDTGERKLAITYLNRYAEGRTVIAAVHELSEWEEAADHVLWLDRGKVRFYGGRTSWLADLPYPLWEGNLTREQFDRCPEAGLIEFRETSGGIYVKLVGQDPPFPGLRECAPTFEDAYFIRKYQLDSSI</sequence>
<dbReference type="InterPro" id="IPR003439">
    <property type="entry name" value="ABC_transporter-like_ATP-bd"/>
</dbReference>
<evidence type="ECO:0000259" key="4">
    <source>
        <dbReference type="PROSITE" id="PS50893"/>
    </source>
</evidence>
<keyword evidence="2" id="KW-0547">Nucleotide-binding</keyword>
<feature type="domain" description="ABC transporter" evidence="4">
    <location>
        <begin position="2"/>
        <end position="227"/>
    </location>
</feature>
<keyword evidence="1" id="KW-0813">Transport</keyword>
<dbReference type="Gene3D" id="3.40.50.300">
    <property type="entry name" value="P-loop containing nucleotide triphosphate hydrolases"/>
    <property type="match status" value="1"/>
</dbReference>
<dbReference type="InterPro" id="IPR027417">
    <property type="entry name" value="P-loop_NTPase"/>
</dbReference>
<dbReference type="Pfam" id="PF00005">
    <property type="entry name" value="ABC_tran"/>
    <property type="match status" value="1"/>
</dbReference>
<keyword evidence="3 5" id="KW-0067">ATP-binding</keyword>
<gene>
    <name evidence="5" type="ORF">IM700_014060</name>
</gene>
<dbReference type="PROSITE" id="PS50893">
    <property type="entry name" value="ABC_TRANSPORTER_2"/>
    <property type="match status" value="1"/>
</dbReference>
<dbReference type="SUPFAM" id="SSF52540">
    <property type="entry name" value="P-loop containing nucleoside triphosphate hydrolases"/>
    <property type="match status" value="1"/>
</dbReference>
<dbReference type="EMBL" id="JADCNN020000012">
    <property type="protein sequence ID" value="MBM6996776.1"/>
    <property type="molecule type" value="Genomic_DNA"/>
</dbReference>
<keyword evidence="6" id="KW-1185">Reference proteome</keyword>
<dbReference type="RefSeq" id="WP_193417822.1">
    <property type="nucleotide sequence ID" value="NZ_JADCNN020000012.1"/>
</dbReference>
<evidence type="ECO:0000256" key="3">
    <source>
        <dbReference type="ARBA" id="ARBA00022840"/>
    </source>
</evidence>
<dbReference type="InterPro" id="IPR003593">
    <property type="entry name" value="AAA+_ATPase"/>
</dbReference>
<proteinExistence type="predicted"/>
<evidence type="ECO:0000313" key="6">
    <source>
        <dbReference type="Proteomes" id="UP001516620"/>
    </source>
</evidence>